<name>A0A1Q6QP92_9FIRM</name>
<sequence>MKYYNITVNGVAYSVSVEETAAGAAPVAAPAAPAAPKAPAAPAAAPKAAAPAGAAGAVTVKAPMPGNILDVKVAAGASVKAGDVLVILEAMKMENEIVAPQDGTVASVNVNKGDTVNSGDVLVSMN</sequence>
<dbReference type="AlphaFoldDB" id="A0A1Q6QP92"/>
<proteinExistence type="predicted"/>
<dbReference type="Proteomes" id="UP000223709">
    <property type="component" value="Chromosome"/>
</dbReference>
<organism evidence="1 2">
    <name type="scientific">Faecalibacterium prausnitzii</name>
    <dbReference type="NCBI Taxonomy" id="853"/>
    <lineage>
        <taxon>Bacteria</taxon>
        <taxon>Bacillati</taxon>
        <taxon>Bacillota</taxon>
        <taxon>Clostridia</taxon>
        <taxon>Eubacteriales</taxon>
        <taxon>Oscillospiraceae</taxon>
        <taxon>Faecalibacterium</taxon>
    </lineage>
</organism>
<dbReference type="Pfam" id="PF00364">
    <property type="entry name" value="Biotin_lipoyl"/>
    <property type="match status" value="1"/>
</dbReference>
<dbReference type="PROSITE" id="PS00188">
    <property type="entry name" value="BIOTIN"/>
    <property type="match status" value="1"/>
</dbReference>
<dbReference type="FunFam" id="2.40.50.100:FF:000003">
    <property type="entry name" value="Acetyl-CoA carboxylase biotin carboxyl carrier protein"/>
    <property type="match status" value="1"/>
</dbReference>
<dbReference type="CDD" id="cd06850">
    <property type="entry name" value="biotinyl_domain"/>
    <property type="match status" value="1"/>
</dbReference>
<gene>
    <name evidence="1" type="ORF">CRH10_01835</name>
</gene>
<evidence type="ECO:0000313" key="2">
    <source>
        <dbReference type="Proteomes" id="UP000223709"/>
    </source>
</evidence>
<dbReference type="PANTHER" id="PTHR45266">
    <property type="entry name" value="OXALOACETATE DECARBOXYLASE ALPHA CHAIN"/>
    <property type="match status" value="1"/>
</dbReference>
<accession>A0A1Q6QP92</accession>
<protein>
    <submittedName>
        <fullName evidence="1">Acetyl-CoA carboxylase biotin carboxyl carrier protein subunit</fullName>
    </submittedName>
</protein>
<dbReference type="PROSITE" id="PS50968">
    <property type="entry name" value="BIOTINYL_LIPOYL"/>
    <property type="match status" value="1"/>
</dbReference>
<reference evidence="1 2" key="1">
    <citation type="submission" date="2017-10" db="EMBL/GenBank/DDBJ databases">
        <title>Complete Genome Sequence of Faecalibacterium prausnitzii isolated from the gut of healthy adult Indian.</title>
        <authorList>
            <person name="Bag S."/>
            <person name="Ghosh T.S."/>
            <person name="Das B."/>
        </authorList>
    </citation>
    <scope>NUCLEOTIDE SEQUENCE [LARGE SCALE GENOMIC DNA]</scope>
    <source>
        <strain evidence="1 2">Indica</strain>
    </source>
</reference>
<dbReference type="InterPro" id="IPR050709">
    <property type="entry name" value="Biotin_Carboxyl_Carrier/Decarb"/>
</dbReference>
<dbReference type="InterPro" id="IPR000089">
    <property type="entry name" value="Biotin_lipoyl"/>
</dbReference>
<dbReference type="EMBL" id="CP023819">
    <property type="protein sequence ID" value="ATL89144.1"/>
    <property type="molecule type" value="Genomic_DNA"/>
</dbReference>
<dbReference type="GeneID" id="90660062"/>
<dbReference type="InterPro" id="IPR001882">
    <property type="entry name" value="Biotin_BS"/>
</dbReference>
<dbReference type="KEGG" id="fpra:CG447_01980"/>
<dbReference type="Gene3D" id="2.40.50.100">
    <property type="match status" value="1"/>
</dbReference>
<dbReference type="RefSeq" id="WP_005932671.1">
    <property type="nucleotide sequence ID" value="NZ_CABVEJ010000001.1"/>
</dbReference>
<dbReference type="InterPro" id="IPR011053">
    <property type="entry name" value="Single_hybrid_motif"/>
</dbReference>
<dbReference type="PANTHER" id="PTHR45266:SF3">
    <property type="entry name" value="OXALOACETATE DECARBOXYLASE ALPHA CHAIN"/>
    <property type="match status" value="1"/>
</dbReference>
<dbReference type="SUPFAM" id="SSF51230">
    <property type="entry name" value="Single hybrid motif"/>
    <property type="match status" value="1"/>
</dbReference>
<evidence type="ECO:0000313" key="1">
    <source>
        <dbReference type="EMBL" id="ATL89144.1"/>
    </source>
</evidence>